<dbReference type="RefSeq" id="WP_340336509.1">
    <property type="nucleotide sequence ID" value="NZ_JBBKZS010000007.1"/>
</dbReference>
<organism evidence="1 2">
    <name type="scientific">Variovorax robiniae</name>
    <dbReference type="NCBI Taxonomy" id="1836199"/>
    <lineage>
        <taxon>Bacteria</taxon>
        <taxon>Pseudomonadati</taxon>
        <taxon>Pseudomonadota</taxon>
        <taxon>Betaproteobacteria</taxon>
        <taxon>Burkholderiales</taxon>
        <taxon>Comamonadaceae</taxon>
        <taxon>Variovorax</taxon>
    </lineage>
</organism>
<gene>
    <name evidence="1" type="ORF">WKW79_17800</name>
</gene>
<dbReference type="Proteomes" id="UP001367030">
    <property type="component" value="Unassembled WGS sequence"/>
</dbReference>
<sequence length="82" mass="9704">MSQVTIYLDDETEKAAREAAAEAQLPLSRWFAQLAERETVRRRSDWKAFFAKVDEHKALWADFPLTEEMHRDLPPDTPRETW</sequence>
<keyword evidence="2" id="KW-1185">Reference proteome</keyword>
<proteinExistence type="predicted"/>
<accession>A0ABU8X9I9</accession>
<comment type="caution">
    <text evidence="1">The sequence shown here is derived from an EMBL/GenBank/DDBJ whole genome shotgun (WGS) entry which is preliminary data.</text>
</comment>
<evidence type="ECO:0008006" key="3">
    <source>
        <dbReference type="Google" id="ProtNLM"/>
    </source>
</evidence>
<dbReference type="EMBL" id="JBBKZS010000007">
    <property type="protein sequence ID" value="MEJ8856438.1"/>
    <property type="molecule type" value="Genomic_DNA"/>
</dbReference>
<evidence type="ECO:0000313" key="2">
    <source>
        <dbReference type="Proteomes" id="UP001367030"/>
    </source>
</evidence>
<protein>
    <recommendedName>
        <fullName evidence="3">CopG family transcriptional regulator</fullName>
    </recommendedName>
</protein>
<reference evidence="1 2" key="1">
    <citation type="submission" date="2024-03" db="EMBL/GenBank/DDBJ databases">
        <title>Novel species of the genus Variovorax.</title>
        <authorList>
            <person name="Liu Q."/>
            <person name="Xin Y.-H."/>
        </authorList>
    </citation>
    <scope>NUCLEOTIDE SEQUENCE [LARGE SCALE GENOMIC DNA]</scope>
    <source>
        <strain evidence="1 2">KACC 18901</strain>
    </source>
</reference>
<evidence type="ECO:0000313" key="1">
    <source>
        <dbReference type="EMBL" id="MEJ8856438.1"/>
    </source>
</evidence>
<name>A0ABU8X9I9_9BURK</name>